<dbReference type="InParanoid" id="A7RPE2"/>
<dbReference type="EMBL" id="DS469525">
    <property type="protein sequence ID" value="EDO46671.1"/>
    <property type="molecule type" value="Genomic_DNA"/>
</dbReference>
<accession>A7RPE2</accession>
<evidence type="ECO:0008006" key="4">
    <source>
        <dbReference type="Google" id="ProtNLM"/>
    </source>
</evidence>
<dbReference type="OMA" id="KAWTREY"/>
<dbReference type="InterPro" id="IPR051077">
    <property type="entry name" value="Ca-dependent_lectin"/>
</dbReference>
<feature type="region of interest" description="Disordered" evidence="1">
    <location>
        <begin position="1"/>
        <end position="101"/>
    </location>
</feature>
<dbReference type="GO" id="GO:0005615">
    <property type="term" value="C:extracellular space"/>
    <property type="evidence" value="ECO:0000318"/>
    <property type="project" value="GO_Central"/>
</dbReference>
<dbReference type="eggNOG" id="KOG3544">
    <property type="taxonomic scope" value="Eukaryota"/>
</dbReference>
<dbReference type="STRING" id="45351.A7RPE2"/>
<gene>
    <name evidence="2" type="ORF">NEMVEDRAFT_v1g88931</name>
</gene>
<organism evidence="2 3">
    <name type="scientific">Nematostella vectensis</name>
    <name type="common">Starlet sea anemone</name>
    <dbReference type="NCBI Taxonomy" id="45351"/>
    <lineage>
        <taxon>Eukaryota</taxon>
        <taxon>Metazoa</taxon>
        <taxon>Cnidaria</taxon>
        <taxon>Anthozoa</taxon>
        <taxon>Hexacorallia</taxon>
        <taxon>Actiniaria</taxon>
        <taxon>Edwardsiidae</taxon>
        <taxon>Nematostella</taxon>
    </lineage>
</organism>
<evidence type="ECO:0000256" key="1">
    <source>
        <dbReference type="SAM" id="MobiDB-lite"/>
    </source>
</evidence>
<reference evidence="2 3" key="1">
    <citation type="journal article" date="2007" name="Science">
        <title>Sea anemone genome reveals ancestral eumetazoan gene repertoire and genomic organization.</title>
        <authorList>
            <person name="Putnam N.H."/>
            <person name="Srivastava M."/>
            <person name="Hellsten U."/>
            <person name="Dirks B."/>
            <person name="Chapman J."/>
            <person name="Salamov A."/>
            <person name="Terry A."/>
            <person name="Shapiro H."/>
            <person name="Lindquist E."/>
            <person name="Kapitonov V.V."/>
            <person name="Jurka J."/>
            <person name="Genikhovich G."/>
            <person name="Grigoriev I.V."/>
            <person name="Lucas S.M."/>
            <person name="Steele R.E."/>
            <person name="Finnerty J.R."/>
            <person name="Technau U."/>
            <person name="Martindale M.Q."/>
            <person name="Rokhsar D.S."/>
        </authorList>
    </citation>
    <scope>NUCLEOTIDE SEQUENCE [LARGE SCALE GENOMIC DNA]</scope>
    <source>
        <strain evidence="3">CH2 X CH6</strain>
    </source>
</reference>
<dbReference type="PhylomeDB" id="A7RPE2"/>
<proteinExistence type="predicted"/>
<dbReference type="AlphaFoldDB" id="A7RPE2"/>
<dbReference type="PANTHER" id="PTHR24024">
    <property type="entry name" value="PULMONARY SURFACTANT-ASSOCIATED PROTEIN A"/>
    <property type="match status" value="1"/>
</dbReference>
<dbReference type="InterPro" id="IPR008160">
    <property type="entry name" value="Collagen"/>
</dbReference>
<name>A7RPE2_NEMVE</name>
<evidence type="ECO:0000313" key="3">
    <source>
        <dbReference type="Proteomes" id="UP000001593"/>
    </source>
</evidence>
<feature type="non-terminal residue" evidence="2">
    <location>
        <position position="1"/>
    </location>
</feature>
<keyword evidence="3" id="KW-1185">Reference proteome</keyword>
<protein>
    <recommendedName>
        <fullName evidence="4">Short-chain collagen C4</fullName>
    </recommendedName>
</protein>
<dbReference type="PANTHER" id="PTHR24024:SF18">
    <property type="entry name" value="SHORT-CHAIN COLLAGEN C4-LIKE"/>
    <property type="match status" value="1"/>
</dbReference>
<sequence>PQGPQGLPGRDGLPGKAGLPGRDGAMGPPGRDGQNGVDGQKGDRGDMGPPGHPGPPGVRGRRGKRGPPGPPGPPNGGATPHPGAMPTPSGEPPDKGGAVYTRWGRADCPGTGTKLVYTGFVAGSATKRSGGGSDYLCMPYQPFYARAPNLANSRAHLYGVEYGKVEDVFLRVPGRPRDMTYHGVPCAVCRTISRPSMIMVPARYVCPNKAWTREYHGYLMSPSSNSTRAQFVCVDADAGIVRRSPGVLPQMAALLTPVQGKCGALPCPRYRQDWDLTCAVCTA</sequence>
<evidence type="ECO:0000313" key="2">
    <source>
        <dbReference type="EMBL" id="EDO46671.1"/>
    </source>
</evidence>
<dbReference type="Proteomes" id="UP000001593">
    <property type="component" value="Unassembled WGS sequence"/>
</dbReference>
<dbReference type="HOGENOM" id="CLU_056628_2_0_1"/>
<dbReference type="Pfam" id="PF01391">
    <property type="entry name" value="Collagen"/>
    <property type="match status" value="1"/>
</dbReference>